<feature type="transmembrane region" description="Helical" evidence="6">
    <location>
        <begin position="358"/>
        <end position="378"/>
    </location>
</feature>
<dbReference type="OrthoDB" id="10262656at2759"/>
<dbReference type="Pfam" id="PF07690">
    <property type="entry name" value="MFS_1"/>
    <property type="match status" value="1"/>
</dbReference>
<feature type="transmembrane region" description="Helical" evidence="6">
    <location>
        <begin position="475"/>
        <end position="495"/>
    </location>
</feature>
<keyword evidence="9" id="KW-1185">Reference proteome</keyword>
<evidence type="ECO:0000256" key="1">
    <source>
        <dbReference type="ARBA" id="ARBA00004141"/>
    </source>
</evidence>
<feature type="domain" description="Major facilitator superfamily (MFS) profile" evidence="7">
    <location>
        <begin position="21"/>
        <end position="497"/>
    </location>
</feature>
<comment type="caution">
    <text evidence="8">The sequence shown here is derived from an EMBL/GenBank/DDBJ whole genome shotgun (WGS) entry which is preliminary data.</text>
</comment>
<organism evidence="8 9">
    <name type="scientific">Pseudolycoriella hygida</name>
    <dbReference type="NCBI Taxonomy" id="35572"/>
    <lineage>
        <taxon>Eukaryota</taxon>
        <taxon>Metazoa</taxon>
        <taxon>Ecdysozoa</taxon>
        <taxon>Arthropoda</taxon>
        <taxon>Hexapoda</taxon>
        <taxon>Insecta</taxon>
        <taxon>Pterygota</taxon>
        <taxon>Neoptera</taxon>
        <taxon>Endopterygota</taxon>
        <taxon>Diptera</taxon>
        <taxon>Nematocera</taxon>
        <taxon>Sciaroidea</taxon>
        <taxon>Sciaridae</taxon>
        <taxon>Pseudolycoriella</taxon>
    </lineage>
</organism>
<feature type="transmembrane region" description="Helical" evidence="6">
    <location>
        <begin position="61"/>
        <end position="81"/>
    </location>
</feature>
<evidence type="ECO:0000259" key="7">
    <source>
        <dbReference type="PROSITE" id="PS50850"/>
    </source>
</evidence>
<evidence type="ECO:0000313" key="9">
    <source>
        <dbReference type="Proteomes" id="UP001151699"/>
    </source>
</evidence>
<dbReference type="GO" id="GO:0022857">
    <property type="term" value="F:transmembrane transporter activity"/>
    <property type="evidence" value="ECO:0007669"/>
    <property type="project" value="InterPro"/>
</dbReference>
<evidence type="ECO:0000256" key="4">
    <source>
        <dbReference type="ARBA" id="ARBA00022989"/>
    </source>
</evidence>
<dbReference type="PANTHER" id="PTHR23511">
    <property type="entry name" value="SYNAPTIC VESICLE GLYCOPROTEIN 2"/>
    <property type="match status" value="1"/>
</dbReference>
<dbReference type="Proteomes" id="UP001151699">
    <property type="component" value="Chromosome A"/>
</dbReference>
<dbReference type="PROSITE" id="PS50850">
    <property type="entry name" value="MFS"/>
    <property type="match status" value="1"/>
</dbReference>
<sequence length="500" mass="55337">MIKSSHSFEDALALTGFGKFNYILILLSGAILGASFVDIGGVNLILAIAQCELEMNNVQKGILSSVGYFGIILSSHLWGFLADTKGRKKIIVPALVMSFVFTVISSAAKSFWVMVLFRFLHGFCICAPQSIIYAFLGEFHCANNRARVLLVASVVYSISCLQTPIYGVTVLNQEWSFHIPVIDLIVRPWRLFLLLCGLSSVLCAIVMEMYIPESPKYTFAQGDEVKTLLILQTIFARNTGKPASEYEVKCIDKDKEYVEIVAKESNFFKFMWTQTAPLFKHPHWRNTLTACFLQFTICLTSNGFYTFFPEILNKTYLWLQSDPLHITSTVCQIMDLYGFGSNATETVACLTKLESNTFVNITTVILLHLIGWSVISVIINRAGKLVIIVSIMFTGATCAILLIFVEIPVVSTYLYTFLLAVGINMSVVNSSTVELFPTSMRATAISISMMTGRLGSIIGSNFVGSALSSFCTYTWLVPASLLILSGALAFTIPNINKRSK</sequence>
<feature type="transmembrane region" description="Helical" evidence="6">
    <location>
        <begin position="148"/>
        <end position="169"/>
    </location>
</feature>
<keyword evidence="5 6" id="KW-0472">Membrane</keyword>
<feature type="transmembrane region" description="Helical" evidence="6">
    <location>
        <begin position="385"/>
        <end position="407"/>
    </location>
</feature>
<dbReference type="AlphaFoldDB" id="A0A9Q0NDF8"/>
<keyword evidence="2" id="KW-0813">Transport</keyword>
<feature type="transmembrane region" description="Helical" evidence="6">
    <location>
        <begin position="20"/>
        <end position="49"/>
    </location>
</feature>
<dbReference type="SUPFAM" id="SSF103473">
    <property type="entry name" value="MFS general substrate transporter"/>
    <property type="match status" value="1"/>
</dbReference>
<reference evidence="8" key="1">
    <citation type="submission" date="2022-07" db="EMBL/GenBank/DDBJ databases">
        <authorList>
            <person name="Trinca V."/>
            <person name="Uliana J.V.C."/>
            <person name="Torres T.T."/>
            <person name="Ward R.J."/>
            <person name="Monesi N."/>
        </authorList>
    </citation>
    <scope>NUCLEOTIDE SEQUENCE</scope>
    <source>
        <strain evidence="8">HSMRA1968</strain>
        <tissue evidence="8">Whole embryos</tissue>
    </source>
</reference>
<evidence type="ECO:0000256" key="2">
    <source>
        <dbReference type="ARBA" id="ARBA00022448"/>
    </source>
</evidence>
<feature type="transmembrane region" description="Helical" evidence="6">
    <location>
        <begin position="413"/>
        <end position="430"/>
    </location>
</feature>
<name>A0A9Q0NDF8_9DIPT</name>
<dbReference type="PANTHER" id="PTHR23511:SF35">
    <property type="entry name" value="MAJOR FACILITATOR SUPERFAMILY (MFS) PROFILE DOMAIN-CONTAINING PROTEIN"/>
    <property type="match status" value="1"/>
</dbReference>
<feature type="transmembrane region" description="Helical" evidence="6">
    <location>
        <begin position="288"/>
        <end position="308"/>
    </location>
</feature>
<dbReference type="InterPro" id="IPR036259">
    <property type="entry name" value="MFS_trans_sf"/>
</dbReference>
<evidence type="ECO:0000256" key="6">
    <source>
        <dbReference type="SAM" id="Phobius"/>
    </source>
</evidence>
<dbReference type="InterPro" id="IPR011701">
    <property type="entry name" value="MFS"/>
</dbReference>
<accession>A0A9Q0NDF8</accession>
<feature type="transmembrane region" description="Helical" evidence="6">
    <location>
        <begin position="90"/>
        <end position="108"/>
    </location>
</feature>
<dbReference type="EMBL" id="WJQU01000001">
    <property type="protein sequence ID" value="KAJ6648281.1"/>
    <property type="molecule type" value="Genomic_DNA"/>
</dbReference>
<dbReference type="GO" id="GO:0016020">
    <property type="term" value="C:membrane"/>
    <property type="evidence" value="ECO:0007669"/>
    <property type="project" value="UniProtKB-SubCell"/>
</dbReference>
<protein>
    <submittedName>
        <fullName evidence="8">Synaptic vesicle glycoprotein 2B</fullName>
    </submittedName>
</protein>
<feature type="transmembrane region" description="Helical" evidence="6">
    <location>
        <begin position="442"/>
        <end position="463"/>
    </location>
</feature>
<comment type="subcellular location">
    <subcellularLocation>
        <location evidence="1">Membrane</location>
        <topology evidence="1">Multi-pass membrane protein</topology>
    </subcellularLocation>
</comment>
<gene>
    <name evidence="8" type="primary">Sv2b_1</name>
    <name evidence="8" type="ORF">Bhyg_03509</name>
</gene>
<keyword evidence="4 6" id="KW-1133">Transmembrane helix</keyword>
<proteinExistence type="predicted"/>
<feature type="transmembrane region" description="Helical" evidence="6">
    <location>
        <begin position="114"/>
        <end position="136"/>
    </location>
</feature>
<evidence type="ECO:0000256" key="5">
    <source>
        <dbReference type="ARBA" id="ARBA00023136"/>
    </source>
</evidence>
<feature type="transmembrane region" description="Helical" evidence="6">
    <location>
        <begin position="189"/>
        <end position="211"/>
    </location>
</feature>
<evidence type="ECO:0000313" key="8">
    <source>
        <dbReference type="EMBL" id="KAJ6648281.1"/>
    </source>
</evidence>
<evidence type="ECO:0000256" key="3">
    <source>
        <dbReference type="ARBA" id="ARBA00022692"/>
    </source>
</evidence>
<keyword evidence="3 6" id="KW-0812">Transmembrane</keyword>
<dbReference type="Gene3D" id="1.20.1250.20">
    <property type="entry name" value="MFS general substrate transporter like domains"/>
    <property type="match status" value="1"/>
</dbReference>
<dbReference type="InterPro" id="IPR020846">
    <property type="entry name" value="MFS_dom"/>
</dbReference>